<organism evidence="1 2">
    <name type="scientific">Paraburkholderia largidicola</name>
    <dbReference type="NCBI Taxonomy" id="3014751"/>
    <lineage>
        <taxon>Bacteria</taxon>
        <taxon>Pseudomonadati</taxon>
        <taxon>Pseudomonadota</taxon>
        <taxon>Betaproteobacteria</taxon>
        <taxon>Burkholderiales</taxon>
        <taxon>Burkholderiaceae</taxon>
        <taxon>Paraburkholderia</taxon>
    </lineage>
</organism>
<dbReference type="Proteomes" id="UP000510888">
    <property type="component" value="Plasmid PPGU16_p2"/>
</dbReference>
<dbReference type="KEGG" id="plad:PPGU16_79400"/>
<dbReference type="RefSeq" id="WP_180727602.1">
    <property type="nucleotide sequence ID" value="NZ_AP023177.1"/>
</dbReference>
<keyword evidence="2" id="KW-1185">Reference proteome</keyword>
<name>A0A7I8C226_9BURK</name>
<gene>
    <name evidence="1" type="ORF">PPGU16_79400</name>
</gene>
<evidence type="ECO:0000313" key="2">
    <source>
        <dbReference type="Proteomes" id="UP000510888"/>
    </source>
</evidence>
<dbReference type="EMBL" id="AP023177">
    <property type="protein sequence ID" value="BCF94873.1"/>
    <property type="molecule type" value="Genomic_DNA"/>
</dbReference>
<keyword evidence="1" id="KW-0614">Plasmid</keyword>
<protein>
    <submittedName>
        <fullName evidence="1">Uncharacterized protein</fullName>
    </submittedName>
</protein>
<geneLocation type="plasmid" evidence="1 2">
    <name>PPGU16_p2</name>
</geneLocation>
<evidence type="ECO:0000313" key="1">
    <source>
        <dbReference type="EMBL" id="BCF94873.1"/>
    </source>
</evidence>
<reference evidence="1 2" key="1">
    <citation type="journal article" date="2020" name="Genes (Basel)">
        <title>Genomic Comparison of Insect Gut Symbionts from Divergent Burkholderia Subclades.</title>
        <authorList>
            <person name="Takeshita K."/>
            <person name="Kikuchi Y."/>
        </authorList>
    </citation>
    <scope>NUCLEOTIDE SEQUENCE [LARGE SCALE GENOMIC DNA]</scope>
    <source>
        <strain evidence="1 2">PGU16</strain>
        <plasmid evidence="1 2">PPGU16_p2</plasmid>
    </source>
</reference>
<accession>A0A7I8C226</accession>
<sequence length="86" mass="9371">MTSQLSEYRPGIEIHANVPNTPGQTGFTGWIVIVDKTNGSHVTETRVTPKWGNPAHTAEEACRILIRYGREVIEGIAHGGDFVNNG</sequence>
<proteinExistence type="predicted"/>
<dbReference type="AlphaFoldDB" id="A0A7I8C226"/>